<dbReference type="EMBL" id="JAGFBS010000015">
    <property type="protein sequence ID" value="KAG6375143.1"/>
    <property type="molecule type" value="Genomic_DNA"/>
</dbReference>
<feature type="compositionally biased region" description="Basic and acidic residues" evidence="1">
    <location>
        <begin position="173"/>
        <end position="200"/>
    </location>
</feature>
<gene>
    <name evidence="2" type="ORF">JVT61DRAFT_3350</name>
</gene>
<sequence>MASEPANTDLDVATSLDDVIKKLAEMSLSGLMDTSATGSEIRIQHDVAYPISLIKKSSLAMSNLMPTVTRTPNEELLLTALQEAEAANAVLKERLIHSQAANILNEMYCAKLRGQLAHQEEKKKTGQKKGKILGDGLPQLLSGDAFFHQVVEHEEAQKQAIEEKKTRAKERSRHAEALAEWKRQEEERKARNNVLREQHRAVSQAWTEKKAQAKAEKTKFTEKRPTLGKLPGPIPCPKLVVVEEEVGSDGEEIDLSEDGASNASGDE</sequence>
<evidence type="ECO:0000256" key="1">
    <source>
        <dbReference type="SAM" id="MobiDB-lite"/>
    </source>
</evidence>
<comment type="caution">
    <text evidence="2">The sequence shown here is derived from an EMBL/GenBank/DDBJ whole genome shotgun (WGS) entry which is preliminary data.</text>
</comment>
<evidence type="ECO:0000313" key="2">
    <source>
        <dbReference type="EMBL" id="KAG6375143.1"/>
    </source>
</evidence>
<proteinExistence type="predicted"/>
<reference evidence="2" key="1">
    <citation type="submission" date="2021-03" db="EMBL/GenBank/DDBJ databases">
        <title>Evolutionary innovations through gain and loss of genes in the ectomycorrhizal Boletales.</title>
        <authorList>
            <person name="Wu G."/>
            <person name="Miyauchi S."/>
            <person name="Morin E."/>
            <person name="Yang Z.-L."/>
            <person name="Xu J."/>
            <person name="Martin F.M."/>
        </authorList>
    </citation>
    <scope>NUCLEOTIDE SEQUENCE</scope>
    <source>
        <strain evidence="2">BR01</strain>
    </source>
</reference>
<dbReference type="Proteomes" id="UP000683000">
    <property type="component" value="Unassembled WGS sequence"/>
</dbReference>
<name>A0A8I3A7W1_9AGAM</name>
<feature type="compositionally biased region" description="Acidic residues" evidence="1">
    <location>
        <begin position="242"/>
        <end position="257"/>
    </location>
</feature>
<feature type="region of interest" description="Disordered" evidence="1">
    <location>
        <begin position="158"/>
        <end position="267"/>
    </location>
</feature>
<protein>
    <submittedName>
        <fullName evidence="2">Uncharacterized protein</fullName>
    </submittedName>
</protein>
<evidence type="ECO:0000313" key="3">
    <source>
        <dbReference type="Proteomes" id="UP000683000"/>
    </source>
</evidence>
<feature type="compositionally biased region" description="Basic and acidic residues" evidence="1">
    <location>
        <begin position="207"/>
        <end position="225"/>
    </location>
</feature>
<dbReference type="OrthoDB" id="3267810at2759"/>
<accession>A0A8I3A7W1</accession>
<dbReference type="AlphaFoldDB" id="A0A8I3A7W1"/>
<keyword evidence="3" id="KW-1185">Reference proteome</keyword>
<organism evidence="2 3">
    <name type="scientific">Boletus reticuloceps</name>
    <dbReference type="NCBI Taxonomy" id="495285"/>
    <lineage>
        <taxon>Eukaryota</taxon>
        <taxon>Fungi</taxon>
        <taxon>Dikarya</taxon>
        <taxon>Basidiomycota</taxon>
        <taxon>Agaricomycotina</taxon>
        <taxon>Agaricomycetes</taxon>
        <taxon>Agaricomycetidae</taxon>
        <taxon>Boletales</taxon>
        <taxon>Boletineae</taxon>
        <taxon>Boletaceae</taxon>
        <taxon>Boletoideae</taxon>
        <taxon>Boletus</taxon>
    </lineage>
</organism>